<dbReference type="RefSeq" id="WP_132604765.1">
    <property type="nucleotide sequence ID" value="NZ_SMKO01000196.1"/>
</dbReference>
<reference evidence="1 2" key="1">
    <citation type="submission" date="2019-03" db="EMBL/GenBank/DDBJ databases">
        <title>Draft genome sequences of novel Actinobacteria.</title>
        <authorList>
            <person name="Sahin N."/>
            <person name="Ay H."/>
            <person name="Saygin H."/>
        </authorList>
    </citation>
    <scope>NUCLEOTIDE SEQUENCE [LARGE SCALE GENOMIC DNA]</scope>
    <source>
        <strain evidence="1 2">KC310</strain>
    </source>
</reference>
<dbReference type="AlphaFoldDB" id="A0A4R4UTL4"/>
<evidence type="ECO:0000313" key="1">
    <source>
        <dbReference type="EMBL" id="TDC92484.1"/>
    </source>
</evidence>
<evidence type="ECO:0000313" key="2">
    <source>
        <dbReference type="Proteomes" id="UP000295258"/>
    </source>
</evidence>
<accession>A0A4R4UTL4</accession>
<dbReference type="Proteomes" id="UP000295258">
    <property type="component" value="Unassembled WGS sequence"/>
</dbReference>
<proteinExistence type="predicted"/>
<comment type="caution">
    <text evidence="1">The sequence shown here is derived from an EMBL/GenBank/DDBJ whole genome shotgun (WGS) entry which is preliminary data.</text>
</comment>
<name>A0A4R4UTL4_9ACTN</name>
<gene>
    <name evidence="1" type="ORF">E1292_41660</name>
</gene>
<organism evidence="1 2">
    <name type="scientific">Nonomuraea deserti</name>
    <dbReference type="NCBI Taxonomy" id="1848322"/>
    <lineage>
        <taxon>Bacteria</taxon>
        <taxon>Bacillati</taxon>
        <taxon>Actinomycetota</taxon>
        <taxon>Actinomycetes</taxon>
        <taxon>Streptosporangiales</taxon>
        <taxon>Streptosporangiaceae</taxon>
        <taxon>Nonomuraea</taxon>
    </lineage>
</organism>
<dbReference type="EMBL" id="SMKO01000196">
    <property type="protein sequence ID" value="TDC92484.1"/>
    <property type="molecule type" value="Genomic_DNA"/>
</dbReference>
<protein>
    <recommendedName>
        <fullName evidence="3">ABM domain-containing protein</fullName>
    </recommendedName>
</protein>
<sequence length="93" mass="9951">MDDLMHRVETQFASQVSGEDGSAEVRVPEGIAAYYAIAADDGTVVTVTLFETEEHARRAGAGAERIRQALADFQVEELGTVTGKVAIAKVARE</sequence>
<keyword evidence="2" id="KW-1185">Reference proteome</keyword>
<evidence type="ECO:0008006" key="3">
    <source>
        <dbReference type="Google" id="ProtNLM"/>
    </source>
</evidence>